<evidence type="ECO:0000313" key="2">
    <source>
        <dbReference type="EMBL" id="KAK8561981.1"/>
    </source>
</evidence>
<accession>A0ABR2EJD7</accession>
<protein>
    <submittedName>
        <fullName evidence="2">Uncharacterized protein</fullName>
    </submittedName>
</protein>
<sequence>MARDLPSSRHLNNHVNRRSQSMDTMSIAKLHNVMSSLLQAFICMRCDVARLSDLPANRNREVWGEMRRVALKNNFGIAMRCSQ</sequence>
<keyword evidence="3" id="KW-1185">Reference proteome</keyword>
<gene>
    <name evidence="2" type="ORF">V6N12_049036</name>
</gene>
<evidence type="ECO:0000313" key="3">
    <source>
        <dbReference type="Proteomes" id="UP001472677"/>
    </source>
</evidence>
<dbReference type="Proteomes" id="UP001472677">
    <property type="component" value="Unassembled WGS sequence"/>
</dbReference>
<dbReference type="EMBL" id="JBBPBM010000013">
    <property type="protein sequence ID" value="KAK8561981.1"/>
    <property type="molecule type" value="Genomic_DNA"/>
</dbReference>
<feature type="region of interest" description="Disordered" evidence="1">
    <location>
        <begin position="1"/>
        <end position="22"/>
    </location>
</feature>
<organism evidence="2 3">
    <name type="scientific">Hibiscus sabdariffa</name>
    <name type="common">roselle</name>
    <dbReference type="NCBI Taxonomy" id="183260"/>
    <lineage>
        <taxon>Eukaryota</taxon>
        <taxon>Viridiplantae</taxon>
        <taxon>Streptophyta</taxon>
        <taxon>Embryophyta</taxon>
        <taxon>Tracheophyta</taxon>
        <taxon>Spermatophyta</taxon>
        <taxon>Magnoliopsida</taxon>
        <taxon>eudicotyledons</taxon>
        <taxon>Gunneridae</taxon>
        <taxon>Pentapetalae</taxon>
        <taxon>rosids</taxon>
        <taxon>malvids</taxon>
        <taxon>Malvales</taxon>
        <taxon>Malvaceae</taxon>
        <taxon>Malvoideae</taxon>
        <taxon>Hibiscus</taxon>
    </lineage>
</organism>
<name>A0ABR2EJD7_9ROSI</name>
<reference evidence="2 3" key="1">
    <citation type="journal article" date="2024" name="G3 (Bethesda)">
        <title>Genome assembly of Hibiscus sabdariffa L. provides insights into metabolisms of medicinal natural products.</title>
        <authorList>
            <person name="Kim T."/>
        </authorList>
    </citation>
    <scope>NUCLEOTIDE SEQUENCE [LARGE SCALE GENOMIC DNA]</scope>
    <source>
        <strain evidence="2">TK-2024</strain>
        <tissue evidence="2">Old leaves</tissue>
    </source>
</reference>
<comment type="caution">
    <text evidence="2">The sequence shown here is derived from an EMBL/GenBank/DDBJ whole genome shotgun (WGS) entry which is preliminary data.</text>
</comment>
<evidence type="ECO:0000256" key="1">
    <source>
        <dbReference type="SAM" id="MobiDB-lite"/>
    </source>
</evidence>
<proteinExistence type="predicted"/>